<proteinExistence type="inferred from homology"/>
<organism evidence="8">
    <name type="scientific">Onchocerca ochengi</name>
    <name type="common">Filarial nematode worm</name>
    <dbReference type="NCBI Taxonomy" id="42157"/>
    <lineage>
        <taxon>Eukaryota</taxon>
        <taxon>Metazoa</taxon>
        <taxon>Ecdysozoa</taxon>
        <taxon>Nematoda</taxon>
        <taxon>Chromadorea</taxon>
        <taxon>Rhabditida</taxon>
        <taxon>Spirurina</taxon>
        <taxon>Spiruromorpha</taxon>
        <taxon>Filarioidea</taxon>
        <taxon>Onchocercidae</taxon>
        <taxon>Onchocerca</taxon>
    </lineage>
</organism>
<comment type="subcellular location">
    <subcellularLocation>
        <location evidence="1">Nucleus</location>
    </subcellularLocation>
</comment>
<evidence type="ECO:0000256" key="1">
    <source>
        <dbReference type="ARBA" id="ARBA00004123"/>
    </source>
</evidence>
<gene>
    <name evidence="6" type="ORF">NOO_LOCUS8938</name>
</gene>
<evidence type="ECO:0000313" key="7">
    <source>
        <dbReference type="Proteomes" id="UP000271087"/>
    </source>
</evidence>
<dbReference type="GO" id="GO:0005829">
    <property type="term" value="C:cytosol"/>
    <property type="evidence" value="ECO:0007669"/>
    <property type="project" value="TreeGrafter"/>
</dbReference>
<dbReference type="Proteomes" id="UP000271087">
    <property type="component" value="Unassembled WGS sequence"/>
</dbReference>
<keyword evidence="4 5" id="KW-0539">Nucleus</keyword>
<protein>
    <submittedName>
        <fullName evidence="8">EKC/KEOPS complex subunit TPRKB</fullName>
    </submittedName>
</protein>
<dbReference type="Pfam" id="PF08617">
    <property type="entry name" value="CGI-121"/>
    <property type="match status" value="1"/>
</dbReference>
<accession>A0A182ELE8</accession>
<evidence type="ECO:0000256" key="4">
    <source>
        <dbReference type="ARBA" id="ARBA00023242"/>
    </source>
</evidence>
<dbReference type="OrthoDB" id="329139at2759"/>
<dbReference type="SUPFAM" id="SSF143870">
    <property type="entry name" value="PF0523-like"/>
    <property type="match status" value="1"/>
</dbReference>
<evidence type="ECO:0000256" key="3">
    <source>
        <dbReference type="ARBA" id="ARBA00022694"/>
    </source>
</evidence>
<evidence type="ECO:0000313" key="6">
    <source>
        <dbReference type="EMBL" id="VDM92000.1"/>
    </source>
</evidence>
<dbReference type="InterPro" id="IPR036504">
    <property type="entry name" value="CGI121/TPRKB_sf"/>
</dbReference>
<reference evidence="8" key="1">
    <citation type="submission" date="2016-06" db="UniProtKB">
        <authorList>
            <consortium name="WormBaseParasite"/>
        </authorList>
    </citation>
    <scope>IDENTIFICATION</scope>
</reference>
<dbReference type="InterPro" id="IPR013926">
    <property type="entry name" value="CGI121/TPRKB"/>
</dbReference>
<comment type="similarity">
    <text evidence="2 5">Belongs to the CGI121/TPRKB family.</text>
</comment>
<dbReference type="GO" id="GO:0005634">
    <property type="term" value="C:nucleus"/>
    <property type="evidence" value="ECO:0007669"/>
    <property type="project" value="UniProtKB-SubCell"/>
</dbReference>
<evidence type="ECO:0000313" key="8">
    <source>
        <dbReference type="WBParaSite" id="nOo.2.0.1.t08938-RA"/>
    </source>
</evidence>
<dbReference type="AlphaFoldDB" id="A0A182ELE8"/>
<dbReference type="PANTHER" id="PTHR15840:SF10">
    <property type="entry name" value="EKC_KEOPS COMPLEX SUBUNIT TPRKB"/>
    <property type="match status" value="1"/>
</dbReference>
<dbReference type="Gene3D" id="3.30.2380.10">
    <property type="entry name" value="CGI121/TPRKB"/>
    <property type="match status" value="1"/>
</dbReference>
<dbReference type="STRING" id="42157.A0A182ELE8"/>
<keyword evidence="3" id="KW-0819">tRNA processing</keyword>
<sequence length="203" mass="22889">MGWFLGCWAKISEAGRGKKRMKSGTSRLFELLPDPYDVSQRRFFRICLFSDVKNAPELRQALVDGSIDAALIRPELVLEVFTLLAAANKAVHQAAHNRLTTRTLHSELLYSLSPERNILESLLTFGIAEDSHNLLVGIFDDENGEKMVKVAKKIDGKPVPITNLPQLADYERIKKIYKVKESEYNNETISDAIITRIATKDCI</sequence>
<dbReference type="WBParaSite" id="nOo.2.0.1.t08938-RA">
    <property type="protein sequence ID" value="nOo.2.0.1.t08938-RA"/>
    <property type="gene ID" value="nOo.2.0.1.g08938"/>
</dbReference>
<dbReference type="PANTHER" id="PTHR15840">
    <property type="entry name" value="CGI-121 FAMILY MEMBER"/>
    <property type="match status" value="1"/>
</dbReference>
<evidence type="ECO:0000256" key="5">
    <source>
        <dbReference type="RuleBase" id="RU004398"/>
    </source>
</evidence>
<reference evidence="6 7" key="2">
    <citation type="submission" date="2018-08" db="EMBL/GenBank/DDBJ databases">
        <authorList>
            <person name="Laetsch R D."/>
            <person name="Stevens L."/>
            <person name="Kumar S."/>
            <person name="Blaxter L. M."/>
        </authorList>
    </citation>
    <scope>NUCLEOTIDE SEQUENCE [LARGE SCALE GENOMIC DNA]</scope>
</reference>
<keyword evidence="7" id="KW-1185">Reference proteome</keyword>
<dbReference type="GO" id="GO:0002949">
    <property type="term" value="P:tRNA threonylcarbamoyladenosine modification"/>
    <property type="evidence" value="ECO:0007669"/>
    <property type="project" value="TreeGrafter"/>
</dbReference>
<evidence type="ECO:0000256" key="2">
    <source>
        <dbReference type="ARBA" id="ARBA00005546"/>
    </source>
</evidence>
<name>A0A182ELE8_ONCOC</name>
<dbReference type="GO" id="GO:0000408">
    <property type="term" value="C:EKC/KEOPS complex"/>
    <property type="evidence" value="ECO:0007669"/>
    <property type="project" value="TreeGrafter"/>
</dbReference>
<dbReference type="EMBL" id="UYRW01004018">
    <property type="protein sequence ID" value="VDM92000.1"/>
    <property type="molecule type" value="Genomic_DNA"/>
</dbReference>
<dbReference type="NCBIfam" id="NF011465">
    <property type="entry name" value="PRK14886.1-1"/>
    <property type="match status" value="1"/>
</dbReference>